<name>S8A213_DACHA</name>
<feature type="compositionally biased region" description="Polar residues" evidence="2">
    <location>
        <begin position="44"/>
        <end position="53"/>
    </location>
</feature>
<feature type="compositionally biased region" description="Acidic residues" evidence="2">
    <location>
        <begin position="10"/>
        <end position="21"/>
    </location>
</feature>
<feature type="compositionally biased region" description="Acidic residues" evidence="2">
    <location>
        <begin position="32"/>
        <end position="43"/>
    </location>
</feature>
<accession>S8A213</accession>
<protein>
    <submittedName>
        <fullName evidence="3">Uncharacterized protein</fullName>
    </submittedName>
</protein>
<evidence type="ECO:0000256" key="2">
    <source>
        <dbReference type="SAM" id="MobiDB-lite"/>
    </source>
</evidence>
<comment type="caution">
    <text evidence="3">The sequence shown here is derived from an EMBL/GenBank/DDBJ whole genome shotgun (WGS) entry which is preliminary data.</text>
</comment>
<dbReference type="Proteomes" id="UP000015100">
    <property type="component" value="Unassembled WGS sequence"/>
</dbReference>
<proteinExistence type="predicted"/>
<sequence length="241" mass="27563">MGNQKRADERLEEETEEESDYGSELKKLEQESNTEDNEPEESGGTDTSANQWPINNLGVEIDLEKGDLADMHFLNGVRELKLQNERLKELVRKLLVEAEESDKKSLTIGLASLRDQCLRKLKSAEIFLSDSTGDLVNFDFTSASELDRFGRYLESDSHLNDIFELTGGRLEGMDCEMQLLCHEKISQWRHDLVTHDWQELARILSKPGFENIKKSVDNMFVYVTGEGIDVVKTRKALQSFQ</sequence>
<feature type="region of interest" description="Disordered" evidence="2">
    <location>
        <begin position="1"/>
        <end position="53"/>
    </location>
</feature>
<dbReference type="HOGENOM" id="CLU_1151758_0_0_1"/>
<evidence type="ECO:0000256" key="1">
    <source>
        <dbReference type="SAM" id="Coils"/>
    </source>
</evidence>
<organism evidence="3 4">
    <name type="scientific">Dactylellina haptotyla (strain CBS 200.50)</name>
    <name type="common">Nematode-trapping fungus</name>
    <name type="synonym">Monacrosporium haptotylum</name>
    <dbReference type="NCBI Taxonomy" id="1284197"/>
    <lineage>
        <taxon>Eukaryota</taxon>
        <taxon>Fungi</taxon>
        <taxon>Dikarya</taxon>
        <taxon>Ascomycota</taxon>
        <taxon>Pezizomycotina</taxon>
        <taxon>Orbiliomycetes</taxon>
        <taxon>Orbiliales</taxon>
        <taxon>Orbiliaceae</taxon>
        <taxon>Dactylellina</taxon>
    </lineage>
</organism>
<evidence type="ECO:0000313" key="4">
    <source>
        <dbReference type="Proteomes" id="UP000015100"/>
    </source>
</evidence>
<reference evidence="3 4" key="1">
    <citation type="journal article" date="2013" name="PLoS Genet.">
        <title>Genomic mechanisms accounting for the adaptation to parasitism in nematode-trapping fungi.</title>
        <authorList>
            <person name="Meerupati T."/>
            <person name="Andersson K.M."/>
            <person name="Friman E."/>
            <person name="Kumar D."/>
            <person name="Tunlid A."/>
            <person name="Ahren D."/>
        </authorList>
    </citation>
    <scope>NUCLEOTIDE SEQUENCE [LARGE SCALE GENOMIC DNA]</scope>
    <source>
        <strain evidence="3 4">CBS 200.50</strain>
    </source>
</reference>
<gene>
    <name evidence="3" type="ORF">H072_9655</name>
</gene>
<keyword evidence="1" id="KW-0175">Coiled coil</keyword>
<dbReference type="AlphaFoldDB" id="S8A213"/>
<dbReference type="EMBL" id="AQGS01000823">
    <property type="protein sequence ID" value="EPS36744.1"/>
    <property type="molecule type" value="Genomic_DNA"/>
</dbReference>
<evidence type="ECO:0000313" key="3">
    <source>
        <dbReference type="EMBL" id="EPS36744.1"/>
    </source>
</evidence>
<keyword evidence="4" id="KW-1185">Reference proteome</keyword>
<feature type="coiled-coil region" evidence="1">
    <location>
        <begin position="77"/>
        <end position="104"/>
    </location>
</feature>
<reference evidence="4" key="2">
    <citation type="submission" date="2013-04" db="EMBL/GenBank/DDBJ databases">
        <title>Genomic mechanisms accounting for the adaptation to parasitism in nematode-trapping fungi.</title>
        <authorList>
            <person name="Ahren D.G."/>
        </authorList>
    </citation>
    <scope>NUCLEOTIDE SEQUENCE [LARGE SCALE GENOMIC DNA]</scope>
    <source>
        <strain evidence="4">CBS 200.50</strain>
    </source>
</reference>